<dbReference type="EMBL" id="CP001349">
    <property type="protein sequence ID" value="ACL57588.1"/>
    <property type="molecule type" value="Genomic_DNA"/>
</dbReference>
<dbReference type="OrthoDB" id="1079385at2"/>
<dbReference type="eggNOG" id="COG0286">
    <property type="taxonomic scope" value="Bacteria"/>
</dbReference>
<dbReference type="SUPFAM" id="SSF53335">
    <property type="entry name" value="S-adenosyl-L-methionine-dependent methyltransferases"/>
    <property type="match status" value="1"/>
</dbReference>
<sequence length="227" mass="25359">MTIPVNARAVMASRREPPTALDFFPPPPWATRALCELLRERGVPIGGQEVWDPACGEGHMVGPLQEEFWHAEGSDVFDYGRGYRVRDFLDPAGHAYRPDWIITNPPFSVSLEFALTALPLARVRVALLVRSAWLEGTERYERLFGPQPPSIVAMFSERVAMTRGRWDPGASSATSYSWVIWRTTANRGRKPEFTHLPPGTRARCMRPDDARIYGVQTDAPLLALAGA</sequence>
<evidence type="ECO:0008006" key="3">
    <source>
        <dbReference type="Google" id="ProtNLM"/>
    </source>
</evidence>
<protein>
    <recommendedName>
        <fullName evidence="3">Methyltransferase</fullName>
    </recommendedName>
</protein>
<dbReference type="Proteomes" id="UP000008207">
    <property type="component" value="Chromosome"/>
</dbReference>
<dbReference type="STRING" id="460265.Mnod_2625"/>
<dbReference type="RefSeq" id="WP_015929267.1">
    <property type="nucleotide sequence ID" value="NC_011894.1"/>
</dbReference>
<reference evidence="1 2" key="1">
    <citation type="submission" date="2009-01" db="EMBL/GenBank/DDBJ databases">
        <title>Complete sequence of chromosome of Methylobacterium nodulans ORS 2060.</title>
        <authorList>
            <consortium name="US DOE Joint Genome Institute"/>
            <person name="Lucas S."/>
            <person name="Copeland A."/>
            <person name="Lapidus A."/>
            <person name="Glavina del Rio T."/>
            <person name="Dalin E."/>
            <person name="Tice H."/>
            <person name="Bruce D."/>
            <person name="Goodwin L."/>
            <person name="Pitluck S."/>
            <person name="Sims D."/>
            <person name="Brettin T."/>
            <person name="Detter J.C."/>
            <person name="Han C."/>
            <person name="Larimer F."/>
            <person name="Land M."/>
            <person name="Hauser L."/>
            <person name="Kyrpides N."/>
            <person name="Ivanova N."/>
            <person name="Marx C.J."/>
            <person name="Richardson P."/>
        </authorList>
    </citation>
    <scope>NUCLEOTIDE SEQUENCE [LARGE SCALE GENOMIC DNA]</scope>
    <source>
        <strain evidence="2">LMG 21967 / CNCM I-2342 / ORS 2060</strain>
    </source>
</reference>
<name>B8IE42_METNO</name>
<keyword evidence="2" id="KW-1185">Reference proteome</keyword>
<dbReference type="KEGG" id="mno:Mnod_2625"/>
<proteinExistence type="predicted"/>
<evidence type="ECO:0000313" key="1">
    <source>
        <dbReference type="EMBL" id="ACL57588.1"/>
    </source>
</evidence>
<dbReference type="InterPro" id="IPR029063">
    <property type="entry name" value="SAM-dependent_MTases_sf"/>
</dbReference>
<dbReference type="AlphaFoldDB" id="B8IE42"/>
<accession>B8IE42</accession>
<gene>
    <name evidence="1" type="ordered locus">Mnod_2625</name>
</gene>
<evidence type="ECO:0000313" key="2">
    <source>
        <dbReference type="Proteomes" id="UP000008207"/>
    </source>
</evidence>
<dbReference type="HOGENOM" id="CLU_094523_0_0_5"/>
<organism evidence="1 2">
    <name type="scientific">Methylobacterium nodulans (strain LMG 21967 / CNCM I-2342 / ORS 2060)</name>
    <dbReference type="NCBI Taxonomy" id="460265"/>
    <lineage>
        <taxon>Bacteria</taxon>
        <taxon>Pseudomonadati</taxon>
        <taxon>Pseudomonadota</taxon>
        <taxon>Alphaproteobacteria</taxon>
        <taxon>Hyphomicrobiales</taxon>
        <taxon>Methylobacteriaceae</taxon>
        <taxon>Methylobacterium</taxon>
    </lineage>
</organism>